<keyword evidence="5" id="KW-1185">Reference proteome</keyword>
<dbReference type="InterPro" id="IPR029063">
    <property type="entry name" value="SAM-dependent_MTases_sf"/>
</dbReference>
<keyword evidence="1 4" id="KW-0489">Methyltransferase</keyword>
<name>B2J105_NOSP7</name>
<evidence type="ECO:0000256" key="2">
    <source>
        <dbReference type="ARBA" id="ARBA00022679"/>
    </source>
</evidence>
<dbReference type="KEGG" id="npu:Npun_R3447"/>
<reference evidence="4 5" key="2">
    <citation type="journal article" date="2013" name="Plant Physiol.">
        <title>A Nostoc punctiforme Sugar Transporter Necessary to Establish a Cyanobacterium-Plant Symbiosis.</title>
        <authorList>
            <person name="Ekman M."/>
            <person name="Picossi S."/>
            <person name="Campbell E.L."/>
            <person name="Meeks J.C."/>
            <person name="Flores E."/>
        </authorList>
    </citation>
    <scope>NUCLEOTIDE SEQUENCE [LARGE SCALE GENOMIC DNA]</scope>
    <source>
        <strain evidence="5">ATCC 29133 / PCC 73102</strain>
    </source>
</reference>
<dbReference type="EnsemblBacteria" id="ACC81856">
    <property type="protein sequence ID" value="ACC81856"/>
    <property type="gene ID" value="Npun_R3447"/>
</dbReference>
<accession>B2J105</accession>
<proteinExistence type="predicted"/>
<sequence>MSSSKIYSEYDALANAFDRTHKVNYDVWVELMEKLLLQYLPKEAHILDLCCGTGPVAQRLLLMGYQVTGLDGSEEMLNLARQKAPSVKFLQGDARFFKFTSRFNAVISLASLMYILSIEELTSVFQNMYDSLLENGFALFDLIIKSELEIDENEVLDTVEVKDDFVSLVTNSYNQENKLEQKHTILQLINANWQRFDVSFTLKTYSIAEVISTLEKTGFIEVKVYNAEQDLGLNGGSSRACFVCRKPN</sequence>
<dbReference type="AlphaFoldDB" id="B2J105"/>
<dbReference type="Pfam" id="PF13649">
    <property type="entry name" value="Methyltransf_25"/>
    <property type="match status" value="1"/>
</dbReference>
<dbReference type="eggNOG" id="COG2226">
    <property type="taxonomic scope" value="Bacteria"/>
</dbReference>
<dbReference type="GO" id="GO:0032259">
    <property type="term" value="P:methylation"/>
    <property type="evidence" value="ECO:0007669"/>
    <property type="project" value="UniProtKB-KW"/>
</dbReference>
<dbReference type="PANTHER" id="PTHR43861">
    <property type="entry name" value="TRANS-ACONITATE 2-METHYLTRANSFERASE-RELATED"/>
    <property type="match status" value="1"/>
</dbReference>
<protein>
    <submittedName>
        <fullName evidence="4">Methyltransferase type 11</fullName>
    </submittedName>
</protein>
<keyword evidence="2 4" id="KW-0808">Transferase</keyword>
<dbReference type="Gene3D" id="3.40.50.150">
    <property type="entry name" value="Vaccinia Virus protein VP39"/>
    <property type="match status" value="1"/>
</dbReference>
<dbReference type="PhylomeDB" id="B2J105"/>
<evidence type="ECO:0000256" key="1">
    <source>
        <dbReference type="ARBA" id="ARBA00022603"/>
    </source>
</evidence>
<organism evidence="4 5">
    <name type="scientific">Nostoc punctiforme (strain ATCC 29133 / PCC 73102)</name>
    <dbReference type="NCBI Taxonomy" id="63737"/>
    <lineage>
        <taxon>Bacteria</taxon>
        <taxon>Bacillati</taxon>
        <taxon>Cyanobacteriota</taxon>
        <taxon>Cyanophyceae</taxon>
        <taxon>Nostocales</taxon>
        <taxon>Nostocaceae</taxon>
        <taxon>Nostoc</taxon>
    </lineage>
</organism>
<dbReference type="CDD" id="cd02440">
    <property type="entry name" value="AdoMet_MTases"/>
    <property type="match status" value="1"/>
</dbReference>
<dbReference type="PANTHER" id="PTHR43861:SF1">
    <property type="entry name" value="TRANS-ACONITATE 2-METHYLTRANSFERASE"/>
    <property type="match status" value="1"/>
</dbReference>
<dbReference type="SUPFAM" id="SSF53335">
    <property type="entry name" value="S-adenosyl-L-methionine-dependent methyltransferases"/>
    <property type="match status" value="1"/>
</dbReference>
<dbReference type="HOGENOM" id="CLU_069129_5_1_3"/>
<dbReference type="InterPro" id="IPR041698">
    <property type="entry name" value="Methyltransf_25"/>
</dbReference>
<dbReference type="RefSeq" id="WP_012409830.1">
    <property type="nucleotide sequence ID" value="NC_010628.1"/>
</dbReference>
<dbReference type="GO" id="GO:0008168">
    <property type="term" value="F:methyltransferase activity"/>
    <property type="evidence" value="ECO:0007669"/>
    <property type="project" value="UniProtKB-KW"/>
</dbReference>
<evidence type="ECO:0000313" key="5">
    <source>
        <dbReference type="Proteomes" id="UP000001191"/>
    </source>
</evidence>
<reference evidence="5" key="1">
    <citation type="submission" date="2008-04" db="EMBL/GenBank/DDBJ databases">
        <title>Complete sequence of chromosome of Nostoc punctiforme ATCC 29133.</title>
        <authorList>
            <consortium name="US DOE Joint Genome Institute"/>
            <person name="Copeland A."/>
            <person name="Lucas S."/>
            <person name="Lapidus A."/>
            <person name="Glavina del Rio T."/>
            <person name="Dalin E."/>
            <person name="Tice H."/>
            <person name="Pitluck S."/>
            <person name="Chain P."/>
            <person name="Malfatti S."/>
            <person name="Shin M."/>
            <person name="Vergez L."/>
            <person name="Schmutz J."/>
            <person name="Larimer F."/>
            <person name="Land M."/>
            <person name="Hauser L."/>
            <person name="Kyrpides N."/>
            <person name="Kim E."/>
            <person name="Meeks J.C."/>
            <person name="Elhai J."/>
            <person name="Campbell E.L."/>
            <person name="Thiel T."/>
            <person name="Longmire J."/>
            <person name="Potts M."/>
            <person name="Atlas R."/>
        </authorList>
    </citation>
    <scope>NUCLEOTIDE SEQUENCE [LARGE SCALE GENOMIC DNA]</scope>
    <source>
        <strain evidence="5">ATCC 29133 / PCC 73102</strain>
    </source>
</reference>
<evidence type="ECO:0000259" key="3">
    <source>
        <dbReference type="Pfam" id="PF13649"/>
    </source>
</evidence>
<dbReference type="OrthoDB" id="9804312at2"/>
<evidence type="ECO:0000313" key="4">
    <source>
        <dbReference type="EMBL" id="ACC81856.1"/>
    </source>
</evidence>
<dbReference type="STRING" id="63737.Npun_R3447"/>
<dbReference type="EMBL" id="CP001037">
    <property type="protein sequence ID" value="ACC81856.1"/>
    <property type="molecule type" value="Genomic_DNA"/>
</dbReference>
<gene>
    <name evidence="4" type="ordered locus">Npun_R3447</name>
</gene>
<feature type="domain" description="Methyltransferase" evidence="3">
    <location>
        <begin position="46"/>
        <end position="136"/>
    </location>
</feature>
<dbReference type="Proteomes" id="UP000001191">
    <property type="component" value="Chromosome"/>
</dbReference>
<dbReference type="Gene3D" id="2.20.25.110">
    <property type="entry name" value="S-adenosyl-L-methionine-dependent methyltransferases"/>
    <property type="match status" value="1"/>
</dbReference>